<keyword evidence="7" id="KW-1185">Reference proteome</keyword>
<gene>
    <name evidence="6" type="ORF">H8S64_13800</name>
</gene>
<sequence length="787" mass="89322">MRTLISLFLFISLLYSCQDTNVKKQPVDWVDPQIGSVHCRWFFYTPAALPMGMAKLAPTTNAYGSYGSWTPCGYDDRHHSIEGFAHFHEFQIGGVVTIPTTGTLKTLPGSLENPDEGYRSRIDKNTECSTPGYYSVNLTDYNIKAELTATTRTGFHRYTFPESSEARILFDIGHKQGESATVTDAEVTYHPESNEVTGWVENYPVYAIFCQPEGKVKIYFAAKLDKQPESVGTFINDKITENSHAVQGPGCGLFLNFKTKEQEQIQMQVGLSYTSIENARNNREIESKGKTFDNVRNSARETWNEMLGRVQVEGGTDEDKTKFYTGLYHALLGRGIANDINGQFIQHDKTVGQIPLDEHGLPQYAHHNTDGMWGGFWNLTQIWTLAYPEIYSSYVKSNLDFYKNSGWLHDGEAAGVYTNGVQTNFQGLVICAAYQAGIRDFDIHTAWDAVRKNELEYIGRDMGNGKYDNEYFIKRSYIPLKDYLYPNEWVCNFGASHTLEYAFSCYAAAQLAKALGKTAEYDTLLHYSHAYKNLFDPETKYIRPREEDGTFMKDFDPMKGWKGFQEGNAAQYTWYVPHDVKNLISLMGIDVFNERLENTFAESRKTLFGGGKEIDSFSGVEKLYNQGNQPCLHDAWLFNYSGKPWLTQLYSRLICDEFYGLTPEHGYGYGQDEDQGQLGAWYVLAAMGLFDVQGGTNITPSYQIGSPKFNKITIKLNPKYYSGKEFIIETENCSPTNYYVQSATLNGKPLDDCWFYRKEIMNGGHLKLKMDSIPNTQWGIASIPHSK</sequence>
<evidence type="ECO:0000313" key="7">
    <source>
        <dbReference type="Proteomes" id="UP000646484"/>
    </source>
</evidence>
<dbReference type="PROSITE" id="PS51257">
    <property type="entry name" value="PROKAR_LIPOPROTEIN"/>
    <property type="match status" value="1"/>
</dbReference>
<protein>
    <submittedName>
        <fullName evidence="6">Glycoside hydrolase family 92 protein</fullName>
    </submittedName>
</protein>
<accession>A0ABR7D2W2</accession>
<comment type="cofactor">
    <cofactor evidence="1">
        <name>Ca(2+)</name>
        <dbReference type="ChEBI" id="CHEBI:29108"/>
    </cofactor>
</comment>
<dbReference type="NCBIfam" id="TIGR01180">
    <property type="entry name" value="aman2_put"/>
    <property type="match status" value="1"/>
</dbReference>
<dbReference type="Gene3D" id="1.20.1610.10">
    <property type="entry name" value="alpha-1,2-mannosidases domains"/>
    <property type="match status" value="1"/>
</dbReference>
<evidence type="ECO:0000259" key="5">
    <source>
        <dbReference type="Pfam" id="PF17678"/>
    </source>
</evidence>
<dbReference type="GO" id="GO:0016787">
    <property type="term" value="F:hydrolase activity"/>
    <property type="evidence" value="ECO:0007669"/>
    <property type="project" value="UniProtKB-KW"/>
</dbReference>
<keyword evidence="6" id="KW-0378">Hydrolase</keyword>
<dbReference type="RefSeq" id="WP_186976723.1">
    <property type="nucleotide sequence ID" value="NZ_JACOOH010000006.1"/>
</dbReference>
<evidence type="ECO:0000256" key="1">
    <source>
        <dbReference type="ARBA" id="ARBA00001913"/>
    </source>
</evidence>
<dbReference type="Gene3D" id="3.30.2080.10">
    <property type="entry name" value="GH92 mannosidase domain"/>
    <property type="match status" value="1"/>
</dbReference>
<dbReference type="Pfam" id="PF07971">
    <property type="entry name" value="Glyco_hydro_92"/>
    <property type="match status" value="1"/>
</dbReference>
<dbReference type="Gene3D" id="1.20.1050.60">
    <property type="entry name" value="alpha-1,2-mannosidase"/>
    <property type="match status" value="1"/>
</dbReference>
<evidence type="ECO:0000256" key="2">
    <source>
        <dbReference type="ARBA" id="ARBA00011245"/>
    </source>
</evidence>
<comment type="caution">
    <text evidence="6">The sequence shown here is derived from an EMBL/GenBank/DDBJ whole genome shotgun (WGS) entry which is preliminary data.</text>
</comment>
<dbReference type="SUPFAM" id="SSF48208">
    <property type="entry name" value="Six-hairpin glycosidases"/>
    <property type="match status" value="1"/>
</dbReference>
<dbReference type="Pfam" id="PF17678">
    <property type="entry name" value="Glyco_hydro_92N"/>
    <property type="match status" value="1"/>
</dbReference>
<keyword evidence="3" id="KW-0106">Calcium</keyword>
<dbReference type="EMBL" id="JACOOH010000006">
    <property type="protein sequence ID" value="MBC5622174.1"/>
    <property type="molecule type" value="Genomic_DNA"/>
</dbReference>
<dbReference type="InterPro" id="IPR041371">
    <property type="entry name" value="GH92_N"/>
</dbReference>
<reference evidence="6 7" key="1">
    <citation type="submission" date="2020-08" db="EMBL/GenBank/DDBJ databases">
        <title>Genome public.</title>
        <authorList>
            <person name="Liu C."/>
            <person name="Sun Q."/>
        </authorList>
    </citation>
    <scope>NUCLEOTIDE SEQUENCE [LARGE SCALE GENOMIC DNA]</scope>
    <source>
        <strain evidence="6 7">NSJ-56</strain>
    </source>
</reference>
<organism evidence="6 7">
    <name type="scientific">Butyricimonas hominis</name>
    <dbReference type="NCBI Taxonomy" id="2763032"/>
    <lineage>
        <taxon>Bacteria</taxon>
        <taxon>Pseudomonadati</taxon>
        <taxon>Bacteroidota</taxon>
        <taxon>Bacteroidia</taxon>
        <taxon>Bacteroidales</taxon>
        <taxon>Odoribacteraceae</taxon>
        <taxon>Butyricimonas</taxon>
    </lineage>
</organism>
<dbReference type="Gene3D" id="2.70.98.10">
    <property type="match status" value="1"/>
</dbReference>
<feature type="domain" description="Glycosyl hydrolase family 92" evidence="4">
    <location>
        <begin position="278"/>
        <end position="771"/>
    </location>
</feature>
<evidence type="ECO:0000256" key="3">
    <source>
        <dbReference type="ARBA" id="ARBA00022837"/>
    </source>
</evidence>
<comment type="subunit">
    <text evidence="2">Monomer.</text>
</comment>
<name>A0ABR7D2W2_9BACT</name>
<dbReference type="InterPro" id="IPR008928">
    <property type="entry name" value="6-hairpin_glycosidase_sf"/>
</dbReference>
<proteinExistence type="predicted"/>
<dbReference type="InterPro" id="IPR005887">
    <property type="entry name" value="GH92_a_mannosidase_put"/>
</dbReference>
<dbReference type="PANTHER" id="PTHR12143:SF39">
    <property type="entry name" value="SECRETED PROTEIN"/>
    <property type="match status" value="1"/>
</dbReference>
<dbReference type="InterPro" id="IPR050883">
    <property type="entry name" value="PNGase"/>
</dbReference>
<dbReference type="InterPro" id="IPR012939">
    <property type="entry name" value="Glyco_hydro_92"/>
</dbReference>
<evidence type="ECO:0000259" key="4">
    <source>
        <dbReference type="Pfam" id="PF07971"/>
    </source>
</evidence>
<dbReference type="Proteomes" id="UP000646484">
    <property type="component" value="Unassembled WGS sequence"/>
</dbReference>
<dbReference type="PANTHER" id="PTHR12143">
    <property type="entry name" value="PEPTIDE N-GLYCANASE PNGASE -RELATED"/>
    <property type="match status" value="1"/>
</dbReference>
<feature type="domain" description="Glycosyl hydrolase family 92 N-terminal" evidence="5">
    <location>
        <begin position="29"/>
        <end position="272"/>
    </location>
</feature>
<evidence type="ECO:0000313" key="6">
    <source>
        <dbReference type="EMBL" id="MBC5622174.1"/>
    </source>
</evidence>
<dbReference type="InterPro" id="IPR014718">
    <property type="entry name" value="GH-type_carb-bd"/>
</dbReference>